<name>A0A8H7RXG0_9FUNG</name>
<dbReference type="Proteomes" id="UP000646827">
    <property type="component" value="Unassembled WGS sequence"/>
</dbReference>
<proteinExistence type="predicted"/>
<sequence length="296" mass="33464">MSTPIRRSDTEHIGFTEFQLDPLDANHTSPLDKVESCRTFTLCLEPVSGTSLEHSLKRFQDVSYVNCGPNRAHDASLHISILGKIQITRGQQSHWRTADRLRQVIHQQVQLFNMTAPLFVGYQTVSKPTRALAMQVHVDAEYAKLARSIHRLMTPEQGVKFQNIPPMNRIYLAYDILKSIPSTTLSQLLGLAKETIDVNDWVLLGQGWQLSFYEVILESRVKGVKQQTVLLDSWQLNKPEMNTPSPWLPKSLRVKLAVFSTRCFGPPQSSISSSTQNSSLVNNNKDKNEQDVSIHS</sequence>
<feature type="compositionally biased region" description="Basic and acidic residues" evidence="1">
    <location>
        <begin position="284"/>
        <end position="296"/>
    </location>
</feature>
<comment type="caution">
    <text evidence="2">The sequence shown here is derived from an EMBL/GenBank/DDBJ whole genome shotgun (WGS) entry which is preliminary data.</text>
</comment>
<dbReference type="AlphaFoldDB" id="A0A8H7RXG0"/>
<dbReference type="OrthoDB" id="2284077at2759"/>
<reference evidence="2 3" key="1">
    <citation type="submission" date="2020-12" db="EMBL/GenBank/DDBJ databases">
        <title>Metabolic potential, ecology and presence of endohyphal bacteria is reflected in genomic diversity of Mucoromycotina.</title>
        <authorList>
            <person name="Muszewska A."/>
            <person name="Okrasinska A."/>
            <person name="Steczkiewicz K."/>
            <person name="Drgas O."/>
            <person name="Orlowska M."/>
            <person name="Perlinska-Lenart U."/>
            <person name="Aleksandrzak-Piekarczyk T."/>
            <person name="Szatraj K."/>
            <person name="Zielenkiewicz U."/>
            <person name="Pilsyk S."/>
            <person name="Malc E."/>
            <person name="Mieczkowski P."/>
            <person name="Kruszewska J.S."/>
            <person name="Biernat P."/>
            <person name="Pawlowska J."/>
        </authorList>
    </citation>
    <scope>NUCLEOTIDE SEQUENCE [LARGE SCALE GENOMIC DNA]</scope>
    <source>
        <strain evidence="2 3">CBS 142.35</strain>
    </source>
</reference>
<organism evidence="2 3">
    <name type="scientific">Circinella minor</name>
    <dbReference type="NCBI Taxonomy" id="1195481"/>
    <lineage>
        <taxon>Eukaryota</taxon>
        <taxon>Fungi</taxon>
        <taxon>Fungi incertae sedis</taxon>
        <taxon>Mucoromycota</taxon>
        <taxon>Mucoromycotina</taxon>
        <taxon>Mucoromycetes</taxon>
        <taxon>Mucorales</taxon>
        <taxon>Lichtheimiaceae</taxon>
        <taxon>Circinella</taxon>
    </lineage>
</organism>
<feature type="region of interest" description="Disordered" evidence="1">
    <location>
        <begin position="266"/>
        <end position="296"/>
    </location>
</feature>
<keyword evidence="3" id="KW-1185">Reference proteome</keyword>
<evidence type="ECO:0000256" key="1">
    <source>
        <dbReference type="SAM" id="MobiDB-lite"/>
    </source>
</evidence>
<gene>
    <name evidence="2" type="ORF">INT45_001535</name>
</gene>
<dbReference type="EMBL" id="JAEPRB010000258">
    <property type="protein sequence ID" value="KAG2217992.1"/>
    <property type="molecule type" value="Genomic_DNA"/>
</dbReference>
<protein>
    <submittedName>
        <fullName evidence="2">Uncharacterized protein</fullName>
    </submittedName>
</protein>
<evidence type="ECO:0000313" key="3">
    <source>
        <dbReference type="Proteomes" id="UP000646827"/>
    </source>
</evidence>
<accession>A0A8H7RXG0</accession>
<feature type="compositionally biased region" description="Low complexity" evidence="1">
    <location>
        <begin position="269"/>
        <end position="283"/>
    </location>
</feature>
<evidence type="ECO:0000313" key="2">
    <source>
        <dbReference type="EMBL" id="KAG2217992.1"/>
    </source>
</evidence>